<name>A0A081P190_9BACL</name>
<evidence type="ECO:0000313" key="1">
    <source>
        <dbReference type="EMBL" id="KEQ24463.1"/>
    </source>
</evidence>
<dbReference type="eggNOG" id="COG0196">
    <property type="taxonomic scope" value="Bacteria"/>
</dbReference>
<gene>
    <name evidence="1" type="ORF">ET33_09280</name>
</gene>
<dbReference type="Proteomes" id="UP000028123">
    <property type="component" value="Unassembled WGS sequence"/>
</dbReference>
<dbReference type="OrthoDB" id="2889790at2"/>
<dbReference type="EMBL" id="JNVM01000016">
    <property type="protein sequence ID" value="KEQ24463.1"/>
    <property type="molecule type" value="Genomic_DNA"/>
</dbReference>
<organism evidence="1 2">
    <name type="scientific">Paenibacillus tyrfis</name>
    <dbReference type="NCBI Taxonomy" id="1501230"/>
    <lineage>
        <taxon>Bacteria</taxon>
        <taxon>Bacillati</taxon>
        <taxon>Bacillota</taxon>
        <taxon>Bacilli</taxon>
        <taxon>Bacillales</taxon>
        <taxon>Paenibacillaceae</taxon>
        <taxon>Paenibacillus</taxon>
    </lineage>
</organism>
<sequence>MLTHISLSGQFDEADVLQLPDHRFVTHCFECYGLNRGIYNTIDEWLYRFGVRDIVHRRQAVLAFLASLQPPDRTKGTYLKFGKGGLTKQLFDFMTKPKLVG</sequence>
<protein>
    <submittedName>
        <fullName evidence="1">RNA-binding protein</fullName>
    </submittedName>
</protein>
<evidence type="ECO:0000313" key="2">
    <source>
        <dbReference type="Proteomes" id="UP000028123"/>
    </source>
</evidence>
<accession>A0A081P190</accession>
<dbReference type="AlphaFoldDB" id="A0A081P190"/>
<keyword evidence="2" id="KW-1185">Reference proteome</keyword>
<comment type="caution">
    <text evidence="1">The sequence shown here is derived from an EMBL/GenBank/DDBJ whole genome shotgun (WGS) entry which is preliminary data.</text>
</comment>
<proteinExistence type="predicted"/>
<dbReference type="RefSeq" id="WP_036685738.1">
    <property type="nucleotide sequence ID" value="NZ_JNVM01000016.1"/>
</dbReference>
<reference evidence="1 2" key="1">
    <citation type="submission" date="2014-06" db="EMBL/GenBank/DDBJ databases">
        <title>Draft genome sequence of Paenibacillus sp. MSt1.</title>
        <authorList>
            <person name="Aw Y.K."/>
            <person name="Ong K.S."/>
            <person name="Gan H.M."/>
            <person name="Lee S.M."/>
        </authorList>
    </citation>
    <scope>NUCLEOTIDE SEQUENCE [LARGE SCALE GENOMIC DNA]</scope>
    <source>
        <strain evidence="1 2">MSt1</strain>
    </source>
</reference>